<keyword evidence="2" id="KW-1185">Reference proteome</keyword>
<dbReference type="AlphaFoldDB" id="A0A5C3LS02"/>
<organism evidence="1 2">
    <name type="scientific">Crucibulum laeve</name>
    <dbReference type="NCBI Taxonomy" id="68775"/>
    <lineage>
        <taxon>Eukaryota</taxon>
        <taxon>Fungi</taxon>
        <taxon>Dikarya</taxon>
        <taxon>Basidiomycota</taxon>
        <taxon>Agaricomycotina</taxon>
        <taxon>Agaricomycetes</taxon>
        <taxon>Agaricomycetidae</taxon>
        <taxon>Agaricales</taxon>
        <taxon>Agaricineae</taxon>
        <taxon>Nidulariaceae</taxon>
        <taxon>Crucibulum</taxon>
    </lineage>
</organism>
<evidence type="ECO:0000313" key="1">
    <source>
        <dbReference type="EMBL" id="TFK35969.1"/>
    </source>
</evidence>
<gene>
    <name evidence="1" type="ORF">BDQ12DRAFT_582288</name>
</gene>
<protein>
    <submittedName>
        <fullName evidence="1">Uncharacterized protein</fullName>
    </submittedName>
</protein>
<feature type="non-terminal residue" evidence="1">
    <location>
        <position position="52"/>
    </location>
</feature>
<dbReference type="Proteomes" id="UP000308652">
    <property type="component" value="Unassembled WGS sequence"/>
</dbReference>
<dbReference type="OrthoDB" id="2641892at2759"/>
<accession>A0A5C3LS02</accession>
<proteinExistence type="predicted"/>
<dbReference type="EMBL" id="ML213617">
    <property type="protein sequence ID" value="TFK35969.1"/>
    <property type="molecule type" value="Genomic_DNA"/>
</dbReference>
<sequence>PHVNSLPPPPAKYFLHWMILAPQNANVSDINELVLEQMAGEQQVYISTDKVI</sequence>
<evidence type="ECO:0000313" key="2">
    <source>
        <dbReference type="Proteomes" id="UP000308652"/>
    </source>
</evidence>
<feature type="non-terminal residue" evidence="1">
    <location>
        <position position="1"/>
    </location>
</feature>
<reference evidence="1 2" key="1">
    <citation type="journal article" date="2019" name="Nat. Ecol. Evol.">
        <title>Megaphylogeny resolves global patterns of mushroom evolution.</title>
        <authorList>
            <person name="Varga T."/>
            <person name="Krizsan K."/>
            <person name="Foldi C."/>
            <person name="Dima B."/>
            <person name="Sanchez-Garcia M."/>
            <person name="Sanchez-Ramirez S."/>
            <person name="Szollosi G.J."/>
            <person name="Szarkandi J.G."/>
            <person name="Papp V."/>
            <person name="Albert L."/>
            <person name="Andreopoulos W."/>
            <person name="Angelini C."/>
            <person name="Antonin V."/>
            <person name="Barry K.W."/>
            <person name="Bougher N.L."/>
            <person name="Buchanan P."/>
            <person name="Buyck B."/>
            <person name="Bense V."/>
            <person name="Catcheside P."/>
            <person name="Chovatia M."/>
            <person name="Cooper J."/>
            <person name="Damon W."/>
            <person name="Desjardin D."/>
            <person name="Finy P."/>
            <person name="Geml J."/>
            <person name="Haridas S."/>
            <person name="Hughes K."/>
            <person name="Justo A."/>
            <person name="Karasinski D."/>
            <person name="Kautmanova I."/>
            <person name="Kiss B."/>
            <person name="Kocsube S."/>
            <person name="Kotiranta H."/>
            <person name="LaButti K.M."/>
            <person name="Lechner B.E."/>
            <person name="Liimatainen K."/>
            <person name="Lipzen A."/>
            <person name="Lukacs Z."/>
            <person name="Mihaltcheva S."/>
            <person name="Morgado L.N."/>
            <person name="Niskanen T."/>
            <person name="Noordeloos M.E."/>
            <person name="Ohm R.A."/>
            <person name="Ortiz-Santana B."/>
            <person name="Ovrebo C."/>
            <person name="Racz N."/>
            <person name="Riley R."/>
            <person name="Savchenko A."/>
            <person name="Shiryaev A."/>
            <person name="Soop K."/>
            <person name="Spirin V."/>
            <person name="Szebenyi C."/>
            <person name="Tomsovsky M."/>
            <person name="Tulloss R.E."/>
            <person name="Uehling J."/>
            <person name="Grigoriev I.V."/>
            <person name="Vagvolgyi C."/>
            <person name="Papp T."/>
            <person name="Martin F.M."/>
            <person name="Miettinen O."/>
            <person name="Hibbett D.S."/>
            <person name="Nagy L.G."/>
        </authorList>
    </citation>
    <scope>NUCLEOTIDE SEQUENCE [LARGE SCALE GENOMIC DNA]</scope>
    <source>
        <strain evidence="1 2">CBS 166.37</strain>
    </source>
</reference>
<name>A0A5C3LS02_9AGAR</name>